<feature type="compositionally biased region" description="Polar residues" evidence="1">
    <location>
        <begin position="410"/>
        <end position="441"/>
    </location>
</feature>
<keyword evidence="2" id="KW-0732">Signal</keyword>
<proteinExistence type="predicted"/>
<dbReference type="InterPro" id="IPR008972">
    <property type="entry name" value="Cupredoxin"/>
</dbReference>
<dbReference type="OrthoDB" id="2331100at2759"/>
<feature type="chain" id="PRO_5040750476" evidence="2">
    <location>
        <begin position="19"/>
        <end position="563"/>
    </location>
</feature>
<keyword evidence="4" id="KW-1185">Reference proteome</keyword>
<organism evidence="3 4">
    <name type="scientific">Sclerotinia nivalis</name>
    <dbReference type="NCBI Taxonomy" id="352851"/>
    <lineage>
        <taxon>Eukaryota</taxon>
        <taxon>Fungi</taxon>
        <taxon>Dikarya</taxon>
        <taxon>Ascomycota</taxon>
        <taxon>Pezizomycotina</taxon>
        <taxon>Leotiomycetes</taxon>
        <taxon>Helotiales</taxon>
        <taxon>Sclerotiniaceae</taxon>
        <taxon>Sclerotinia</taxon>
    </lineage>
</organism>
<gene>
    <name evidence="3" type="ORF">OCU04_006269</name>
</gene>
<feature type="compositionally biased region" description="Polar residues" evidence="1">
    <location>
        <begin position="390"/>
        <end position="401"/>
    </location>
</feature>
<dbReference type="PANTHER" id="PTHR34883">
    <property type="entry name" value="SERINE-RICH PROTEIN, PUTATIVE-RELATED-RELATED"/>
    <property type="match status" value="1"/>
</dbReference>
<evidence type="ECO:0000256" key="2">
    <source>
        <dbReference type="SAM" id="SignalP"/>
    </source>
</evidence>
<feature type="region of interest" description="Disordered" evidence="1">
    <location>
        <begin position="461"/>
        <end position="531"/>
    </location>
</feature>
<feature type="compositionally biased region" description="Low complexity" evidence="1">
    <location>
        <begin position="501"/>
        <end position="531"/>
    </location>
</feature>
<feature type="compositionally biased region" description="Polar residues" evidence="1">
    <location>
        <begin position="461"/>
        <end position="494"/>
    </location>
</feature>
<evidence type="ECO:0000313" key="4">
    <source>
        <dbReference type="Proteomes" id="UP001152300"/>
    </source>
</evidence>
<name>A0A9X0AR32_9HELO</name>
<evidence type="ECO:0000256" key="1">
    <source>
        <dbReference type="SAM" id="MobiDB-lite"/>
    </source>
</evidence>
<dbReference type="PANTHER" id="PTHR34883:SF16">
    <property type="entry name" value="RICH PROTEIN, PUTATIVE-RELATED"/>
    <property type="match status" value="1"/>
</dbReference>
<comment type="caution">
    <text evidence="3">The sequence shown here is derived from an EMBL/GenBank/DDBJ whole genome shotgun (WGS) entry which is preliminary data.</text>
</comment>
<accession>A0A9X0AR32</accession>
<feature type="signal peptide" evidence="2">
    <location>
        <begin position="1"/>
        <end position="18"/>
    </location>
</feature>
<dbReference type="SUPFAM" id="SSF49503">
    <property type="entry name" value="Cupredoxins"/>
    <property type="match status" value="1"/>
</dbReference>
<dbReference type="AlphaFoldDB" id="A0A9X0AR32"/>
<reference evidence="3" key="1">
    <citation type="submission" date="2022-11" db="EMBL/GenBank/DDBJ databases">
        <title>Genome Resource of Sclerotinia nivalis Strain SnTB1, a Plant Pathogen Isolated from American Ginseng.</title>
        <authorList>
            <person name="Fan S."/>
        </authorList>
    </citation>
    <scope>NUCLEOTIDE SEQUENCE</scope>
    <source>
        <strain evidence="3">SnTB1</strain>
    </source>
</reference>
<feature type="region of interest" description="Disordered" evidence="1">
    <location>
        <begin position="384"/>
        <end position="448"/>
    </location>
</feature>
<evidence type="ECO:0000313" key="3">
    <source>
        <dbReference type="EMBL" id="KAJ8065593.1"/>
    </source>
</evidence>
<dbReference type="Proteomes" id="UP001152300">
    <property type="component" value="Unassembled WGS sequence"/>
</dbReference>
<sequence>MKFSRAAALSLLSGTGAASPDIDCSPVTTTVYQPTTITVKEPSVVTSTVTLGDYGERSGTTIYQTVTLEGGSTATPITVTAPAQTITVHNGGTVIEGGSGSSSSSLKLFKTSTPILSGTGSLLGAQVTSLPSAGAIGAVTQVNVISGVSTVQVCPTGASTYDCTEVVYGSGGEIIVVQIITVDVTIDVYGEASTVTITKIASATSTPSLPPTHSASLLGTKTGRPPFTGMPTGAPYSYGNGSHPIYPTGSIRTGTSGSHKPTGIGKPLKPTHVISVGQNGTLSFSPQYIDAEEGDTVRFKFYPTNHTVTSCDVTAPCVMNGVYDSGFKPVLAKNMTTFVDFPVTNATNPLFFFSRQNNECESGMVFAINPKSETQCDEFISAAKSKKTTTSHAPTGTSYSTGKIRGTGSGRPTSTHSDLGISATGSSKATFPTGESNTTIGSGTGLHHIETGTGLAHLSSTFKPSGSFKPSGNIRSSGFPHSSDSFRPTGSINGSGHAFPTSSVRTTSVSSSSSSTTSSPSSSSHSTTSSTSSIVTTISSINGYVPYSFPTPVASYVAQSYRA</sequence>
<protein>
    <submittedName>
        <fullName evidence="3">Uncharacterized protein</fullName>
    </submittedName>
</protein>
<dbReference type="EMBL" id="JAPEIS010000006">
    <property type="protein sequence ID" value="KAJ8065593.1"/>
    <property type="molecule type" value="Genomic_DNA"/>
</dbReference>
<dbReference type="InterPro" id="IPR052953">
    <property type="entry name" value="Ser-rich/MCO-related"/>
</dbReference>
<dbReference type="Gene3D" id="2.60.40.420">
    <property type="entry name" value="Cupredoxins - blue copper proteins"/>
    <property type="match status" value="1"/>
</dbReference>